<accession>A0A8D9GHL0</accession>
<evidence type="ECO:0000313" key="2">
    <source>
        <dbReference type="EMBL" id="CAG7880719.1"/>
    </source>
</evidence>
<proteinExistence type="predicted"/>
<evidence type="ECO:0000313" key="3">
    <source>
        <dbReference type="Proteomes" id="UP000694005"/>
    </source>
</evidence>
<name>A0A8D9GHL0_BRACM</name>
<feature type="region of interest" description="Disordered" evidence="1">
    <location>
        <begin position="17"/>
        <end position="65"/>
    </location>
</feature>
<evidence type="ECO:0000256" key="1">
    <source>
        <dbReference type="SAM" id="MobiDB-lite"/>
    </source>
</evidence>
<reference evidence="2 3" key="1">
    <citation type="submission" date="2021-07" db="EMBL/GenBank/DDBJ databases">
        <authorList>
            <consortium name="Genoscope - CEA"/>
            <person name="William W."/>
        </authorList>
    </citation>
    <scope>NUCLEOTIDE SEQUENCE [LARGE SCALE GENOMIC DNA]</scope>
</reference>
<dbReference type="Proteomes" id="UP000694005">
    <property type="component" value="Chromosome A03"/>
</dbReference>
<dbReference type="EMBL" id="LS974619">
    <property type="protein sequence ID" value="CAG7880719.1"/>
    <property type="molecule type" value="Genomic_DNA"/>
</dbReference>
<dbReference type="Gramene" id="A03p20620.2_BraZ1">
    <property type="protein sequence ID" value="A03p20620.2_BraZ1.CDS.1"/>
    <property type="gene ID" value="A03g20620.2_BraZ1"/>
</dbReference>
<dbReference type="AlphaFoldDB" id="A0A8D9GHL0"/>
<gene>
    <name evidence="2" type="ORF">BRAPAZ1V2_A03P20620.2</name>
</gene>
<organism evidence="2 3">
    <name type="scientific">Brassica campestris</name>
    <name type="common">Field mustard</name>
    <dbReference type="NCBI Taxonomy" id="3711"/>
    <lineage>
        <taxon>Eukaryota</taxon>
        <taxon>Viridiplantae</taxon>
        <taxon>Streptophyta</taxon>
        <taxon>Embryophyta</taxon>
        <taxon>Tracheophyta</taxon>
        <taxon>Spermatophyta</taxon>
        <taxon>Magnoliopsida</taxon>
        <taxon>eudicotyledons</taxon>
        <taxon>Gunneridae</taxon>
        <taxon>Pentapetalae</taxon>
        <taxon>rosids</taxon>
        <taxon>malvids</taxon>
        <taxon>Brassicales</taxon>
        <taxon>Brassicaceae</taxon>
        <taxon>Brassiceae</taxon>
        <taxon>Brassica</taxon>
    </lineage>
</organism>
<feature type="compositionally biased region" description="Polar residues" evidence="1">
    <location>
        <begin position="17"/>
        <end position="53"/>
    </location>
</feature>
<sequence length="65" mass="6795">MGNICCCCTKGSGNNVPPATETTTVQPQSHSQSLVNKSVSTGSRSYYSANSSLAPLPERYRGGGR</sequence>
<protein>
    <submittedName>
        <fullName evidence="2">Uncharacterized protein</fullName>
    </submittedName>
</protein>